<feature type="transmembrane region" description="Helical" evidence="7">
    <location>
        <begin position="63"/>
        <end position="79"/>
    </location>
</feature>
<dbReference type="PANTHER" id="PTHR30506:SF3">
    <property type="entry name" value="UPF0126 INNER MEMBRANE PROTEIN YADS-RELATED"/>
    <property type="match status" value="1"/>
</dbReference>
<evidence type="ECO:0000256" key="5">
    <source>
        <dbReference type="ARBA" id="ARBA00022989"/>
    </source>
</evidence>
<feature type="transmembrane region" description="Helical" evidence="7">
    <location>
        <begin position="171"/>
        <end position="190"/>
    </location>
</feature>
<dbReference type="Pfam" id="PF03458">
    <property type="entry name" value="Gly_transporter"/>
    <property type="match status" value="2"/>
</dbReference>
<comment type="subcellular location">
    <subcellularLocation>
        <location evidence="1">Cell membrane</location>
        <topology evidence="1">Multi-pass membrane protein</topology>
    </subcellularLocation>
</comment>
<keyword evidence="6 7" id="KW-0472">Membrane</keyword>
<evidence type="ECO:0000256" key="4">
    <source>
        <dbReference type="ARBA" id="ARBA00022692"/>
    </source>
</evidence>
<comment type="similarity">
    <text evidence="2">Belongs to the UPF0126 family.</text>
</comment>
<evidence type="ECO:0000256" key="1">
    <source>
        <dbReference type="ARBA" id="ARBA00004651"/>
    </source>
</evidence>
<dbReference type="GO" id="GO:0005886">
    <property type="term" value="C:plasma membrane"/>
    <property type="evidence" value="ECO:0007669"/>
    <property type="project" value="UniProtKB-SubCell"/>
</dbReference>
<gene>
    <name evidence="9" type="ORF">NIES30_16430</name>
</gene>
<dbReference type="AlphaFoldDB" id="A0A1U7J349"/>
<evidence type="ECO:0000256" key="7">
    <source>
        <dbReference type="SAM" id="Phobius"/>
    </source>
</evidence>
<feature type="transmembrane region" description="Helical" evidence="7">
    <location>
        <begin position="115"/>
        <end position="136"/>
    </location>
</feature>
<evidence type="ECO:0000313" key="9">
    <source>
        <dbReference type="EMBL" id="OKH46676.1"/>
    </source>
</evidence>
<feature type="transmembrane region" description="Helical" evidence="7">
    <location>
        <begin position="148"/>
        <end position="165"/>
    </location>
</feature>
<dbReference type="Proteomes" id="UP000185557">
    <property type="component" value="Unassembled WGS sequence"/>
</dbReference>
<organism evidence="9 10">
    <name type="scientific">Phormidium tenue NIES-30</name>
    <dbReference type="NCBI Taxonomy" id="549789"/>
    <lineage>
        <taxon>Bacteria</taxon>
        <taxon>Bacillati</taxon>
        <taxon>Cyanobacteriota</taxon>
        <taxon>Cyanophyceae</taxon>
        <taxon>Oscillatoriophycideae</taxon>
        <taxon>Oscillatoriales</taxon>
        <taxon>Oscillatoriaceae</taxon>
        <taxon>Phormidium</taxon>
    </lineage>
</organism>
<reference evidence="9 10" key="1">
    <citation type="submission" date="2016-11" db="EMBL/GenBank/DDBJ databases">
        <title>Draft Genome Sequences of Nine Cyanobacterial Strains from Diverse Habitats.</title>
        <authorList>
            <person name="Zhu T."/>
            <person name="Hou S."/>
            <person name="Lu X."/>
            <person name="Hess W.R."/>
        </authorList>
    </citation>
    <scope>NUCLEOTIDE SEQUENCE [LARGE SCALE GENOMIC DNA]</scope>
    <source>
        <strain evidence="9 10">NIES-30</strain>
    </source>
</reference>
<feature type="domain" description="Glycine transporter" evidence="8">
    <location>
        <begin position="6"/>
        <end position="79"/>
    </location>
</feature>
<dbReference type="OrthoDB" id="9791874at2"/>
<dbReference type="EMBL" id="MRCG01000012">
    <property type="protein sequence ID" value="OKH46676.1"/>
    <property type="molecule type" value="Genomic_DNA"/>
</dbReference>
<evidence type="ECO:0000259" key="8">
    <source>
        <dbReference type="Pfam" id="PF03458"/>
    </source>
</evidence>
<dbReference type="RefSeq" id="WP_073609506.1">
    <property type="nucleotide sequence ID" value="NZ_MRCG01000012.1"/>
</dbReference>
<feature type="transmembrane region" description="Helical" evidence="7">
    <location>
        <begin position="6"/>
        <end position="24"/>
    </location>
</feature>
<sequence>MQVIYFADLLGTFAFCITGIMGGIHHRIDVVGAFFLALAAAMGGGIIRDMVLGVKSSTFNDPHYLATVFIGVIFTYLFANKIKDRYQLFICLDALGLAVFTVIGVEKAILLEVHFLGAILAGTLTATGGGIIRDALIGEIPFIFHREIYAASSLLGGITFYLIHQSNLLPLSFNIFLSSALIFGVRLWGYKNNVQMPRFRR</sequence>
<comment type="caution">
    <text evidence="9">The sequence shown here is derived from an EMBL/GenBank/DDBJ whole genome shotgun (WGS) entry which is preliminary data.</text>
</comment>
<protein>
    <recommendedName>
        <fullName evidence="8">Glycine transporter domain-containing protein</fullName>
    </recommendedName>
</protein>
<dbReference type="InterPro" id="IPR005115">
    <property type="entry name" value="Gly_transporter"/>
</dbReference>
<keyword evidence="5 7" id="KW-1133">Transmembrane helix</keyword>
<keyword evidence="10" id="KW-1185">Reference proteome</keyword>
<evidence type="ECO:0000256" key="2">
    <source>
        <dbReference type="ARBA" id="ARBA00008193"/>
    </source>
</evidence>
<evidence type="ECO:0000256" key="3">
    <source>
        <dbReference type="ARBA" id="ARBA00022475"/>
    </source>
</evidence>
<feature type="domain" description="Glycine transporter" evidence="8">
    <location>
        <begin position="92"/>
        <end position="164"/>
    </location>
</feature>
<keyword evidence="3" id="KW-1003">Cell membrane</keyword>
<keyword evidence="4 7" id="KW-0812">Transmembrane</keyword>
<dbReference type="PANTHER" id="PTHR30506">
    <property type="entry name" value="INNER MEMBRANE PROTEIN"/>
    <property type="match status" value="1"/>
</dbReference>
<proteinExistence type="inferred from homology"/>
<evidence type="ECO:0000313" key="10">
    <source>
        <dbReference type="Proteomes" id="UP000185557"/>
    </source>
</evidence>
<name>A0A1U7J349_9CYAN</name>
<feature type="transmembrane region" description="Helical" evidence="7">
    <location>
        <begin position="31"/>
        <end position="51"/>
    </location>
</feature>
<feature type="transmembrane region" description="Helical" evidence="7">
    <location>
        <begin position="86"/>
        <end position="103"/>
    </location>
</feature>
<evidence type="ECO:0000256" key="6">
    <source>
        <dbReference type="ARBA" id="ARBA00023136"/>
    </source>
</evidence>
<accession>A0A1U7J349</accession>